<evidence type="ECO:0000313" key="4">
    <source>
        <dbReference type="Proteomes" id="UP001497472"/>
    </source>
</evidence>
<feature type="compositionally biased region" description="Low complexity" evidence="1">
    <location>
        <begin position="246"/>
        <end position="256"/>
    </location>
</feature>
<evidence type="ECO:0000313" key="3">
    <source>
        <dbReference type="EMBL" id="CAK1553141.1"/>
    </source>
</evidence>
<keyword evidence="2" id="KW-0472">Membrane</keyword>
<dbReference type="AlphaFoldDB" id="A0AAV1JXI6"/>
<proteinExistence type="predicted"/>
<name>A0AAV1JXI6_9NEOP</name>
<sequence>MQAAPTRYVSASELYSRDEVELLLEEIRELEPTSCRGEEGADCEIAGSYGGGGRSPAATDLTDRSWDSHAHYSRAPPPRPLPLAPLYCRLRYLRTSMGALTLLLVICSCVVCGCVWGGVGLHGSSVTRPLLLGALTSLLAHGLLLVLHITGLSALFPLDFYKWSGWLGAWSAAWLLLGAGLALRPITDMRIPYAASVIYIAAAMGACGACAAAGMVSLALRNGCVRAGGAAPAAAASTCRPRARSRLSSGAAAYRAVPQPSTSRDDPL</sequence>
<keyword evidence="2" id="KW-1133">Transmembrane helix</keyword>
<dbReference type="EMBL" id="CAVLEF010000203">
    <property type="protein sequence ID" value="CAK1553141.1"/>
    <property type="molecule type" value="Genomic_DNA"/>
</dbReference>
<protein>
    <submittedName>
        <fullName evidence="3">Uncharacterized protein</fullName>
    </submittedName>
</protein>
<organism evidence="3 4">
    <name type="scientific">Leptosia nina</name>
    <dbReference type="NCBI Taxonomy" id="320188"/>
    <lineage>
        <taxon>Eukaryota</taxon>
        <taxon>Metazoa</taxon>
        <taxon>Ecdysozoa</taxon>
        <taxon>Arthropoda</taxon>
        <taxon>Hexapoda</taxon>
        <taxon>Insecta</taxon>
        <taxon>Pterygota</taxon>
        <taxon>Neoptera</taxon>
        <taxon>Endopterygota</taxon>
        <taxon>Lepidoptera</taxon>
        <taxon>Glossata</taxon>
        <taxon>Ditrysia</taxon>
        <taxon>Papilionoidea</taxon>
        <taxon>Pieridae</taxon>
        <taxon>Pierinae</taxon>
        <taxon>Leptosia</taxon>
    </lineage>
</organism>
<comment type="caution">
    <text evidence="3">The sequence shown here is derived from an EMBL/GenBank/DDBJ whole genome shotgun (WGS) entry which is preliminary data.</text>
</comment>
<feature type="transmembrane region" description="Helical" evidence="2">
    <location>
        <begin position="99"/>
        <end position="119"/>
    </location>
</feature>
<feature type="transmembrane region" description="Helical" evidence="2">
    <location>
        <begin position="198"/>
        <end position="220"/>
    </location>
</feature>
<feature type="region of interest" description="Disordered" evidence="1">
    <location>
        <begin position="246"/>
        <end position="268"/>
    </location>
</feature>
<evidence type="ECO:0000256" key="2">
    <source>
        <dbReference type="SAM" id="Phobius"/>
    </source>
</evidence>
<gene>
    <name evidence="3" type="ORF">LNINA_LOCUS12156</name>
</gene>
<evidence type="ECO:0000256" key="1">
    <source>
        <dbReference type="SAM" id="MobiDB-lite"/>
    </source>
</evidence>
<accession>A0AAV1JXI6</accession>
<reference evidence="3 4" key="1">
    <citation type="submission" date="2023-11" db="EMBL/GenBank/DDBJ databases">
        <authorList>
            <person name="Okamura Y."/>
        </authorList>
    </citation>
    <scope>NUCLEOTIDE SEQUENCE [LARGE SCALE GENOMIC DNA]</scope>
</reference>
<keyword evidence="4" id="KW-1185">Reference proteome</keyword>
<feature type="transmembrane region" description="Helical" evidence="2">
    <location>
        <begin position="167"/>
        <end position="186"/>
    </location>
</feature>
<feature type="transmembrane region" description="Helical" evidence="2">
    <location>
        <begin position="131"/>
        <end position="155"/>
    </location>
</feature>
<keyword evidence="2" id="KW-0812">Transmembrane</keyword>
<dbReference type="Proteomes" id="UP001497472">
    <property type="component" value="Unassembled WGS sequence"/>
</dbReference>